<organism evidence="2 3">
    <name type="scientific">Arabidopsis arenosa</name>
    <name type="common">Sand rock-cress</name>
    <name type="synonym">Cardaminopsis arenosa</name>
    <dbReference type="NCBI Taxonomy" id="38785"/>
    <lineage>
        <taxon>Eukaryota</taxon>
        <taxon>Viridiplantae</taxon>
        <taxon>Streptophyta</taxon>
        <taxon>Embryophyta</taxon>
        <taxon>Tracheophyta</taxon>
        <taxon>Spermatophyta</taxon>
        <taxon>Magnoliopsida</taxon>
        <taxon>eudicotyledons</taxon>
        <taxon>Gunneridae</taxon>
        <taxon>Pentapetalae</taxon>
        <taxon>rosids</taxon>
        <taxon>malvids</taxon>
        <taxon>Brassicales</taxon>
        <taxon>Brassicaceae</taxon>
        <taxon>Camelineae</taxon>
        <taxon>Arabidopsis</taxon>
    </lineage>
</organism>
<dbReference type="EMBL" id="LR999452">
    <property type="protein sequence ID" value="CAE5963011.1"/>
    <property type="molecule type" value="Genomic_DNA"/>
</dbReference>
<dbReference type="Proteomes" id="UP000682877">
    <property type="component" value="Chromosome 2"/>
</dbReference>
<feature type="compositionally biased region" description="Basic and acidic residues" evidence="1">
    <location>
        <begin position="44"/>
        <end position="55"/>
    </location>
</feature>
<keyword evidence="3" id="KW-1185">Reference proteome</keyword>
<evidence type="ECO:0000313" key="2">
    <source>
        <dbReference type="EMBL" id="CAE5963011.1"/>
    </source>
</evidence>
<accession>A0A8S1ZWT8</accession>
<feature type="region of interest" description="Disordered" evidence="1">
    <location>
        <begin position="31"/>
        <end position="79"/>
    </location>
</feature>
<dbReference type="AlphaFoldDB" id="A0A8S1ZWT8"/>
<evidence type="ECO:0000256" key="1">
    <source>
        <dbReference type="SAM" id="MobiDB-lite"/>
    </source>
</evidence>
<reference evidence="2" key="1">
    <citation type="submission" date="2021-01" db="EMBL/GenBank/DDBJ databases">
        <authorList>
            <person name="Bezrukov I."/>
        </authorList>
    </citation>
    <scope>NUCLEOTIDE SEQUENCE</scope>
</reference>
<name>A0A8S1ZWT8_ARAAE</name>
<gene>
    <name evidence="2" type="ORF">AARE701A_LOCUS4614</name>
</gene>
<evidence type="ECO:0000313" key="3">
    <source>
        <dbReference type="Proteomes" id="UP000682877"/>
    </source>
</evidence>
<sequence>MGAPLQPQSSAVPQPLVVLPELVLVPSPVASLTASSTSPQCGHLEPEQRPLELHPQRHPHRPNPQAPPDPSADSRPAQP</sequence>
<proteinExistence type="predicted"/>
<protein>
    <submittedName>
        <fullName evidence="2">Uncharacterized protein</fullName>
    </submittedName>
</protein>